<dbReference type="Proteomes" id="UP000279284">
    <property type="component" value="Chromosome"/>
</dbReference>
<keyword evidence="12" id="KW-1185">Reference proteome</keyword>
<dbReference type="NCBIfam" id="TIGR00589">
    <property type="entry name" value="ogt"/>
    <property type="match status" value="1"/>
</dbReference>
<dbReference type="STRING" id="493.BWD07_03785"/>
<keyword evidence="4 9" id="KW-0489">Methyltransferase</keyword>
<dbReference type="HAMAP" id="MF_00772">
    <property type="entry name" value="OGT"/>
    <property type="match status" value="1"/>
</dbReference>
<dbReference type="InterPro" id="IPR001497">
    <property type="entry name" value="MethylDNA_cys_MeTrfase_AS"/>
</dbReference>
<comment type="function">
    <text evidence="9">Involved in the cellular defense against the biological effects of O6-methylguanine (O6-MeG) and O4-methylthymine (O4-MeT) in DNA. Repairs the methylated nucleobase in DNA by stoichiometrically transferring the methyl group to a cysteine residue in the enzyme. This is a suicide reaction: the enzyme is irreversibly inactivated.</text>
</comment>
<organism evidence="11 12">
    <name type="scientific">Neisseria canis</name>
    <dbReference type="NCBI Taxonomy" id="493"/>
    <lineage>
        <taxon>Bacteria</taxon>
        <taxon>Pseudomonadati</taxon>
        <taxon>Pseudomonadota</taxon>
        <taxon>Betaproteobacteria</taxon>
        <taxon>Neisseriales</taxon>
        <taxon>Neisseriaceae</taxon>
        <taxon>Neisseria</taxon>
    </lineage>
</organism>
<dbReference type="PANTHER" id="PTHR10815:SF5">
    <property type="entry name" value="METHYLATED-DNA--PROTEIN-CYSTEINE METHYLTRANSFERASE"/>
    <property type="match status" value="1"/>
</dbReference>
<feature type="domain" description="Methylated-DNA-[protein]-cysteine S-methyltransferase DNA binding" evidence="10">
    <location>
        <begin position="167"/>
        <end position="247"/>
    </location>
</feature>
<dbReference type="FunFam" id="1.10.10.10:FF:000214">
    <property type="entry name" value="Methylated-DNA--protein-cysteine methyltransferase"/>
    <property type="match status" value="1"/>
</dbReference>
<evidence type="ECO:0000256" key="1">
    <source>
        <dbReference type="ARBA" id="ARBA00001286"/>
    </source>
</evidence>
<evidence type="ECO:0000256" key="9">
    <source>
        <dbReference type="HAMAP-Rule" id="MF_00772"/>
    </source>
</evidence>
<name>A0A448D6J3_9NEIS</name>
<comment type="similarity">
    <text evidence="2 9">Belongs to the MGMT family.</text>
</comment>
<keyword evidence="5 9" id="KW-0808">Transferase</keyword>
<evidence type="ECO:0000313" key="11">
    <source>
        <dbReference type="EMBL" id="VEF00009.1"/>
    </source>
</evidence>
<dbReference type="GO" id="GO:0032259">
    <property type="term" value="P:methylation"/>
    <property type="evidence" value="ECO:0007669"/>
    <property type="project" value="UniProtKB-KW"/>
</dbReference>
<dbReference type="GO" id="GO:0006307">
    <property type="term" value="P:DNA alkylation repair"/>
    <property type="evidence" value="ECO:0007669"/>
    <property type="project" value="UniProtKB-UniRule"/>
</dbReference>
<dbReference type="InterPro" id="IPR036217">
    <property type="entry name" value="MethylDNA_cys_MeTrfase_DNAb"/>
</dbReference>
<dbReference type="InterPro" id="IPR023546">
    <property type="entry name" value="MGMT"/>
</dbReference>
<dbReference type="KEGG" id="nci:NCTC10296_00640"/>
<keyword evidence="3 9" id="KW-0963">Cytoplasm</keyword>
<comment type="catalytic activity">
    <reaction evidence="8 9">
        <text>a 6-O-methyl-2'-deoxyguanosine in DNA + L-cysteinyl-[protein] = S-methyl-L-cysteinyl-[protein] + a 2'-deoxyguanosine in DNA</text>
        <dbReference type="Rhea" id="RHEA:24000"/>
        <dbReference type="Rhea" id="RHEA-COMP:10131"/>
        <dbReference type="Rhea" id="RHEA-COMP:10132"/>
        <dbReference type="Rhea" id="RHEA-COMP:11367"/>
        <dbReference type="Rhea" id="RHEA-COMP:11368"/>
        <dbReference type="ChEBI" id="CHEBI:29950"/>
        <dbReference type="ChEBI" id="CHEBI:82612"/>
        <dbReference type="ChEBI" id="CHEBI:85445"/>
        <dbReference type="ChEBI" id="CHEBI:85448"/>
        <dbReference type="EC" id="2.1.1.63"/>
    </reaction>
</comment>
<dbReference type="InterPro" id="IPR014048">
    <property type="entry name" value="MethylDNA_cys_MeTrfase_DNA-bd"/>
</dbReference>
<evidence type="ECO:0000256" key="5">
    <source>
        <dbReference type="ARBA" id="ARBA00022679"/>
    </source>
</evidence>
<dbReference type="RefSeq" id="WP_085416058.1">
    <property type="nucleotide sequence ID" value="NZ_CAUJPY010000018.1"/>
</dbReference>
<dbReference type="EMBL" id="LR134313">
    <property type="protein sequence ID" value="VEF00009.1"/>
    <property type="molecule type" value="Genomic_DNA"/>
</dbReference>
<keyword evidence="6 9" id="KW-0227">DNA damage</keyword>
<accession>A0A448D6J3</accession>
<evidence type="ECO:0000256" key="6">
    <source>
        <dbReference type="ARBA" id="ARBA00022763"/>
    </source>
</evidence>
<dbReference type="InterPro" id="IPR036388">
    <property type="entry name" value="WH-like_DNA-bd_sf"/>
</dbReference>
<dbReference type="GO" id="GO:0003908">
    <property type="term" value="F:methylated-DNA-[protein]-cysteine S-methyltransferase activity"/>
    <property type="evidence" value="ECO:0007669"/>
    <property type="project" value="UniProtKB-UniRule"/>
</dbReference>
<evidence type="ECO:0000256" key="3">
    <source>
        <dbReference type="ARBA" id="ARBA00022490"/>
    </source>
</evidence>
<comment type="miscellaneous">
    <text evidence="9">This enzyme catalyzes only one turnover and therefore is not strictly catalytic. According to one definition, an enzyme is a biocatalyst that acts repeatedly and over many reaction cycles.</text>
</comment>
<dbReference type="CDD" id="cd06445">
    <property type="entry name" value="ATase"/>
    <property type="match status" value="1"/>
</dbReference>
<dbReference type="InterPro" id="IPR036631">
    <property type="entry name" value="MGMT_N_sf"/>
</dbReference>
<proteinExistence type="inferred from homology"/>
<dbReference type="PANTHER" id="PTHR10815">
    <property type="entry name" value="METHYLATED-DNA--PROTEIN-CYSTEINE METHYLTRANSFERASE"/>
    <property type="match status" value="1"/>
</dbReference>
<evidence type="ECO:0000259" key="10">
    <source>
        <dbReference type="Pfam" id="PF01035"/>
    </source>
</evidence>
<dbReference type="EC" id="2.1.1.63" evidence="9"/>
<evidence type="ECO:0000313" key="12">
    <source>
        <dbReference type="Proteomes" id="UP000279284"/>
    </source>
</evidence>
<dbReference type="SUPFAM" id="SSF46767">
    <property type="entry name" value="Methylated DNA-protein cysteine methyltransferase, C-terminal domain"/>
    <property type="match status" value="1"/>
</dbReference>
<keyword evidence="7 9" id="KW-0234">DNA repair</keyword>
<dbReference type="Gene3D" id="1.10.10.10">
    <property type="entry name" value="Winged helix-like DNA-binding domain superfamily/Winged helix DNA-binding domain"/>
    <property type="match status" value="1"/>
</dbReference>
<sequence>MDIRHLPDPQTQLPARWQAYAAWLAARGNPPKSYRDHPFESPDELAALKKDFERYVGMSLGQYIRLKRIMHLLAQRNNKHGNELMVSVSATPLGQMLAVFSTQGLCLLEFPERKMLESELLAVQKAFQADFVWRDTAHSQTLQQELNLYFEGRLKNFSTPLDPVGTPFQRQVWRELQSIPYGETRSYKQQAERIGKPQAVRAVAAANGQNKISILIPCHRVIGNNGDLTGYGGGLARKKALLALEGVISVV</sequence>
<dbReference type="PROSITE" id="PS00374">
    <property type="entry name" value="MGMT"/>
    <property type="match status" value="1"/>
</dbReference>
<protein>
    <recommendedName>
        <fullName evidence="9">Methylated-DNA--protein-cysteine methyltransferase</fullName>
        <ecNumber evidence="9">2.1.1.63</ecNumber>
    </recommendedName>
    <alternativeName>
        <fullName evidence="9">6-O-methylguanine-DNA methyltransferase</fullName>
        <shortName evidence="9">MGMT</shortName>
    </alternativeName>
    <alternativeName>
        <fullName evidence="9">O-6-methylguanine-DNA-alkyltransferase</fullName>
    </alternativeName>
</protein>
<feature type="active site" description="Nucleophile; methyl group acceptor" evidence="9">
    <location>
        <position position="218"/>
    </location>
</feature>
<evidence type="ECO:0000256" key="7">
    <source>
        <dbReference type="ARBA" id="ARBA00023204"/>
    </source>
</evidence>
<dbReference type="AlphaFoldDB" id="A0A448D6J3"/>
<dbReference type="Pfam" id="PF01035">
    <property type="entry name" value="DNA_binding_1"/>
    <property type="match status" value="1"/>
</dbReference>
<evidence type="ECO:0000256" key="2">
    <source>
        <dbReference type="ARBA" id="ARBA00008711"/>
    </source>
</evidence>
<dbReference type="Gene3D" id="3.30.160.70">
    <property type="entry name" value="Methylated DNA-protein cysteine methyltransferase domain"/>
    <property type="match status" value="1"/>
</dbReference>
<comment type="subcellular location">
    <subcellularLocation>
        <location evidence="9">Cytoplasm</location>
    </subcellularLocation>
</comment>
<gene>
    <name evidence="11" type="primary">ogt_1</name>
    <name evidence="11" type="ORF">NCTC10296_00640</name>
</gene>
<reference evidence="11 12" key="1">
    <citation type="submission" date="2018-12" db="EMBL/GenBank/DDBJ databases">
        <authorList>
            <consortium name="Pathogen Informatics"/>
        </authorList>
    </citation>
    <scope>NUCLEOTIDE SEQUENCE [LARGE SCALE GENOMIC DNA]</scope>
    <source>
        <strain evidence="11 12">NCTC10296</strain>
    </source>
</reference>
<dbReference type="GO" id="GO:0005737">
    <property type="term" value="C:cytoplasm"/>
    <property type="evidence" value="ECO:0007669"/>
    <property type="project" value="UniProtKB-SubCell"/>
</dbReference>
<evidence type="ECO:0000256" key="4">
    <source>
        <dbReference type="ARBA" id="ARBA00022603"/>
    </source>
</evidence>
<evidence type="ECO:0000256" key="8">
    <source>
        <dbReference type="ARBA" id="ARBA00049348"/>
    </source>
</evidence>
<dbReference type="SUPFAM" id="SSF53155">
    <property type="entry name" value="Methylated DNA-protein cysteine methyltransferase domain"/>
    <property type="match status" value="1"/>
</dbReference>
<comment type="catalytic activity">
    <reaction evidence="1 9">
        <text>a 4-O-methyl-thymidine in DNA + L-cysteinyl-[protein] = a thymidine in DNA + S-methyl-L-cysteinyl-[protein]</text>
        <dbReference type="Rhea" id="RHEA:53428"/>
        <dbReference type="Rhea" id="RHEA-COMP:10131"/>
        <dbReference type="Rhea" id="RHEA-COMP:10132"/>
        <dbReference type="Rhea" id="RHEA-COMP:13555"/>
        <dbReference type="Rhea" id="RHEA-COMP:13556"/>
        <dbReference type="ChEBI" id="CHEBI:29950"/>
        <dbReference type="ChEBI" id="CHEBI:82612"/>
        <dbReference type="ChEBI" id="CHEBI:137386"/>
        <dbReference type="ChEBI" id="CHEBI:137387"/>
        <dbReference type="EC" id="2.1.1.63"/>
    </reaction>
</comment>